<protein>
    <recommendedName>
        <fullName evidence="3">Phage head-tail adapter protein</fullName>
    </recommendedName>
</protein>
<dbReference type="EMBL" id="BMPN01000003">
    <property type="protein sequence ID" value="GGJ61993.1"/>
    <property type="molecule type" value="Genomic_DNA"/>
</dbReference>
<keyword evidence="2" id="KW-1185">Reference proteome</keyword>
<reference evidence="2" key="1">
    <citation type="journal article" date="2019" name="Int. J. Syst. Evol. Microbiol.">
        <title>The Global Catalogue of Microorganisms (GCM) 10K type strain sequencing project: providing services to taxonomists for standard genome sequencing and annotation.</title>
        <authorList>
            <consortium name="The Broad Institute Genomics Platform"/>
            <consortium name="The Broad Institute Genome Sequencing Center for Infectious Disease"/>
            <person name="Wu L."/>
            <person name="Ma J."/>
        </authorList>
    </citation>
    <scope>NUCLEOTIDE SEQUENCE [LARGE SCALE GENOMIC DNA]</scope>
    <source>
        <strain evidence="2">JCM 30071</strain>
    </source>
</reference>
<organism evidence="1 2">
    <name type="scientific">Virgibacillus kapii</name>
    <dbReference type="NCBI Taxonomy" id="1638645"/>
    <lineage>
        <taxon>Bacteria</taxon>
        <taxon>Bacillati</taxon>
        <taxon>Bacillota</taxon>
        <taxon>Bacilli</taxon>
        <taxon>Bacillales</taxon>
        <taxon>Bacillaceae</taxon>
        <taxon>Virgibacillus</taxon>
    </lineage>
</organism>
<evidence type="ECO:0000313" key="1">
    <source>
        <dbReference type="EMBL" id="GGJ61993.1"/>
    </source>
</evidence>
<proteinExistence type="predicted"/>
<accession>A0ABQ2DKW5</accession>
<evidence type="ECO:0008006" key="3">
    <source>
        <dbReference type="Google" id="ProtNLM"/>
    </source>
</evidence>
<comment type="caution">
    <text evidence="1">The sequence shown here is derived from an EMBL/GenBank/DDBJ whole genome shotgun (WGS) entry which is preliminary data.</text>
</comment>
<dbReference type="InterPro" id="IPR008767">
    <property type="entry name" value="Phage_SPP1_head-tail_adaptor"/>
</dbReference>
<dbReference type="Proteomes" id="UP000634435">
    <property type="component" value="Unassembled WGS sequence"/>
</dbReference>
<gene>
    <name evidence="1" type="ORF">GCM10007111_25120</name>
</gene>
<evidence type="ECO:0000313" key="2">
    <source>
        <dbReference type="Proteomes" id="UP000634435"/>
    </source>
</evidence>
<name>A0ABQ2DKW5_9BACI</name>
<sequence length="102" mass="12021">MRKDKELILIKQEYKFDDLKNQIPDGEPRRKPVLCSVNSVSRNEFYNAGNKGFKPEKVFSMYSFEYDNEALVEFEGQTYSVIRSYVTSYKDIELTCERNIGQ</sequence>
<dbReference type="RefSeq" id="WP_188943319.1">
    <property type="nucleotide sequence ID" value="NZ_BMPN01000003.1"/>
</dbReference>
<dbReference type="NCBIfam" id="TIGR01563">
    <property type="entry name" value="gp16_SPP1"/>
    <property type="match status" value="1"/>
</dbReference>